<evidence type="ECO:0000313" key="8">
    <source>
        <dbReference type="Proteomes" id="UP000199459"/>
    </source>
</evidence>
<dbReference type="Proteomes" id="UP000199459">
    <property type="component" value="Unassembled WGS sequence"/>
</dbReference>
<name>A0A1H8AEC0_9PROT</name>
<keyword evidence="3 5" id="KW-1133">Transmembrane helix</keyword>
<feature type="transmembrane region" description="Helical" evidence="5">
    <location>
        <begin position="12"/>
        <end position="32"/>
    </location>
</feature>
<evidence type="ECO:0000256" key="5">
    <source>
        <dbReference type="SAM" id="Phobius"/>
    </source>
</evidence>
<reference evidence="7 8" key="1">
    <citation type="submission" date="2016-10" db="EMBL/GenBank/DDBJ databases">
        <authorList>
            <person name="de Groot N.N."/>
        </authorList>
    </citation>
    <scope>NUCLEOTIDE SEQUENCE [LARGE SCALE GENOMIC DNA]</scope>
    <source>
        <strain evidence="7 8">Nm22</strain>
    </source>
</reference>
<dbReference type="InterPro" id="IPR004481">
    <property type="entry name" value="K/Na/Ca-exchanger"/>
</dbReference>
<dbReference type="PANTHER" id="PTHR10846:SF8">
    <property type="entry name" value="INNER MEMBRANE PROTEIN YRBG"/>
    <property type="match status" value="1"/>
</dbReference>
<dbReference type="OrthoDB" id="153124at2"/>
<dbReference type="RefSeq" id="WP_090626912.1">
    <property type="nucleotide sequence ID" value="NZ_FOCP01000001.1"/>
</dbReference>
<dbReference type="InterPro" id="IPR004837">
    <property type="entry name" value="NaCa_Exmemb"/>
</dbReference>
<keyword evidence="2 5" id="KW-0812">Transmembrane</keyword>
<dbReference type="PANTHER" id="PTHR10846">
    <property type="entry name" value="SODIUM/POTASSIUM/CALCIUM EXCHANGER"/>
    <property type="match status" value="1"/>
</dbReference>
<evidence type="ECO:0000313" key="7">
    <source>
        <dbReference type="EMBL" id="SEM68149.1"/>
    </source>
</evidence>
<dbReference type="Pfam" id="PF01699">
    <property type="entry name" value="Na_Ca_ex"/>
    <property type="match status" value="2"/>
</dbReference>
<feature type="transmembrane region" description="Helical" evidence="5">
    <location>
        <begin position="229"/>
        <end position="252"/>
    </location>
</feature>
<feature type="domain" description="Sodium/calcium exchanger membrane region" evidence="6">
    <location>
        <begin position="196"/>
        <end position="343"/>
    </location>
</feature>
<proteinExistence type="predicted"/>
<sequence>MFEAFSITTNLLIFVVLAGAIWTSGTYLSYFVDAIAEQTKIARAFMGLIFLATITELPEMVTSITAVSAGNGTLAINNMFGGIMMQLAVLAIAEIFIIKGVLSSAPRNLSVLVAGLLLIPSLSILLMISYIGDIPIVAHIGLGSILIALLYVFFMYLLWRIQDRNTWSPVDLPNEQPERGEARSNHYDNLSLHILILFSVAAGVAILVCGVFIVYVAETLADQTGLGSSFIGVSLLALTTSLPELSTAIAAIRVKAHTMAISNIFGSNLIMTFLILPVDAFFSDGPVLNHIDLSASVALVGGILLTSIYCIGITIRPKLKFFGMNIDSLLVLIFYMAGLFILYQVR</sequence>
<feature type="transmembrane region" description="Helical" evidence="5">
    <location>
        <begin position="295"/>
        <end position="315"/>
    </location>
</feature>
<feature type="transmembrane region" description="Helical" evidence="5">
    <location>
        <begin position="79"/>
        <end position="97"/>
    </location>
</feature>
<protein>
    <submittedName>
        <fullName evidence="7">Cation:H+ antiporter</fullName>
    </submittedName>
</protein>
<dbReference type="GO" id="GO:0008273">
    <property type="term" value="F:calcium, potassium:sodium antiporter activity"/>
    <property type="evidence" value="ECO:0007669"/>
    <property type="project" value="TreeGrafter"/>
</dbReference>
<feature type="transmembrane region" description="Helical" evidence="5">
    <location>
        <begin position="264"/>
        <end position="283"/>
    </location>
</feature>
<evidence type="ECO:0000256" key="4">
    <source>
        <dbReference type="ARBA" id="ARBA00023136"/>
    </source>
</evidence>
<dbReference type="EMBL" id="FOCP01000001">
    <property type="protein sequence ID" value="SEM68149.1"/>
    <property type="molecule type" value="Genomic_DNA"/>
</dbReference>
<dbReference type="InterPro" id="IPR044880">
    <property type="entry name" value="NCX_ion-bd_dom_sf"/>
</dbReference>
<gene>
    <name evidence="7" type="ORF">SAMN05216325_10168</name>
</gene>
<dbReference type="GO" id="GO:0005886">
    <property type="term" value="C:plasma membrane"/>
    <property type="evidence" value="ECO:0007669"/>
    <property type="project" value="TreeGrafter"/>
</dbReference>
<dbReference type="GO" id="GO:0006874">
    <property type="term" value="P:intracellular calcium ion homeostasis"/>
    <property type="evidence" value="ECO:0007669"/>
    <property type="project" value="TreeGrafter"/>
</dbReference>
<comment type="subcellular location">
    <subcellularLocation>
        <location evidence="1">Membrane</location>
        <topology evidence="1">Multi-pass membrane protein</topology>
    </subcellularLocation>
</comment>
<accession>A0A1H8AEC0</accession>
<dbReference type="GO" id="GO:0005262">
    <property type="term" value="F:calcium channel activity"/>
    <property type="evidence" value="ECO:0007669"/>
    <property type="project" value="TreeGrafter"/>
</dbReference>
<dbReference type="Gene3D" id="1.20.1420.30">
    <property type="entry name" value="NCX, central ion-binding region"/>
    <property type="match status" value="1"/>
</dbReference>
<feature type="domain" description="Sodium/calcium exchanger membrane region" evidence="6">
    <location>
        <begin position="11"/>
        <end position="158"/>
    </location>
</feature>
<organism evidence="7 8">
    <name type="scientific">Nitrosomonas marina</name>
    <dbReference type="NCBI Taxonomy" id="917"/>
    <lineage>
        <taxon>Bacteria</taxon>
        <taxon>Pseudomonadati</taxon>
        <taxon>Pseudomonadota</taxon>
        <taxon>Betaproteobacteria</taxon>
        <taxon>Nitrosomonadales</taxon>
        <taxon>Nitrosomonadaceae</taxon>
        <taxon>Nitrosomonas</taxon>
    </lineage>
</organism>
<feature type="transmembrane region" description="Helical" evidence="5">
    <location>
        <begin position="327"/>
        <end position="345"/>
    </location>
</feature>
<evidence type="ECO:0000259" key="6">
    <source>
        <dbReference type="Pfam" id="PF01699"/>
    </source>
</evidence>
<feature type="transmembrane region" description="Helical" evidence="5">
    <location>
        <begin position="44"/>
        <end position="67"/>
    </location>
</feature>
<keyword evidence="4 5" id="KW-0472">Membrane</keyword>
<evidence type="ECO:0000256" key="1">
    <source>
        <dbReference type="ARBA" id="ARBA00004141"/>
    </source>
</evidence>
<feature type="transmembrane region" description="Helical" evidence="5">
    <location>
        <begin position="192"/>
        <end position="217"/>
    </location>
</feature>
<evidence type="ECO:0000256" key="2">
    <source>
        <dbReference type="ARBA" id="ARBA00022692"/>
    </source>
</evidence>
<evidence type="ECO:0000256" key="3">
    <source>
        <dbReference type="ARBA" id="ARBA00022989"/>
    </source>
</evidence>
<feature type="transmembrane region" description="Helical" evidence="5">
    <location>
        <begin position="109"/>
        <end position="130"/>
    </location>
</feature>
<dbReference type="AlphaFoldDB" id="A0A1H8AEC0"/>
<feature type="transmembrane region" description="Helical" evidence="5">
    <location>
        <begin position="136"/>
        <end position="159"/>
    </location>
</feature>